<dbReference type="PROSITE" id="PS50931">
    <property type="entry name" value="HTH_LYSR"/>
    <property type="match status" value="1"/>
</dbReference>
<evidence type="ECO:0000256" key="4">
    <source>
        <dbReference type="ARBA" id="ARBA00023163"/>
    </source>
</evidence>
<comment type="similarity">
    <text evidence="1">Belongs to the LysR transcriptional regulatory family.</text>
</comment>
<dbReference type="PRINTS" id="PR00039">
    <property type="entry name" value="HTHLYSR"/>
</dbReference>
<dbReference type="Pfam" id="PF00126">
    <property type="entry name" value="HTH_1"/>
    <property type="match status" value="1"/>
</dbReference>
<keyword evidence="2" id="KW-0805">Transcription regulation</keyword>
<dbReference type="EMBL" id="JALBUU010000125">
    <property type="protein sequence ID" value="MCI0756504.1"/>
    <property type="molecule type" value="Genomic_DNA"/>
</dbReference>
<dbReference type="Gene3D" id="1.10.10.10">
    <property type="entry name" value="Winged helix-like DNA-binding domain superfamily/Winged helix DNA-binding domain"/>
    <property type="match status" value="1"/>
</dbReference>
<evidence type="ECO:0000256" key="1">
    <source>
        <dbReference type="ARBA" id="ARBA00009437"/>
    </source>
</evidence>
<dbReference type="InterPro" id="IPR036388">
    <property type="entry name" value="WH-like_DNA-bd_sf"/>
</dbReference>
<dbReference type="InterPro" id="IPR005119">
    <property type="entry name" value="LysR_subst-bd"/>
</dbReference>
<dbReference type="PANTHER" id="PTHR30118:SF15">
    <property type="entry name" value="TRANSCRIPTIONAL REGULATORY PROTEIN"/>
    <property type="match status" value="1"/>
</dbReference>
<evidence type="ECO:0000259" key="5">
    <source>
        <dbReference type="PROSITE" id="PS50931"/>
    </source>
</evidence>
<dbReference type="Proteomes" id="UP001201985">
    <property type="component" value="Unassembled WGS sequence"/>
</dbReference>
<evidence type="ECO:0000256" key="3">
    <source>
        <dbReference type="ARBA" id="ARBA00023125"/>
    </source>
</evidence>
<keyword evidence="3" id="KW-0238">DNA-binding</keyword>
<dbReference type="Pfam" id="PF03466">
    <property type="entry name" value="LysR_substrate"/>
    <property type="match status" value="1"/>
</dbReference>
<gene>
    <name evidence="6" type="ORF">MON41_22980</name>
</gene>
<dbReference type="SUPFAM" id="SSF46785">
    <property type="entry name" value="Winged helix' DNA-binding domain"/>
    <property type="match status" value="1"/>
</dbReference>
<dbReference type="PANTHER" id="PTHR30118">
    <property type="entry name" value="HTH-TYPE TRANSCRIPTIONAL REGULATOR LEUO-RELATED"/>
    <property type="match status" value="1"/>
</dbReference>
<sequence length="325" mass="35019">MADLSTLDLNLLRVFDAVARERHVTRAAARLNLSQPAVSNALTRLRAALGDELFLRRPGGVEPTALASSLAAPVAEMLDQLRDALAAHAPFDPASARRVFPVGLSEYAEAVLAPPLLARLAAEAPGCLVAIHHADRTNALSMLEEDAVQMALGMLPEPPALYTRLRLLPEAFLVLMRPGHPLAEGELTIARLAEWPHLLHSPNGSRDGALDAPMREAGHPRRLGAVVAHLSGVPGILKRTDMVMALSARLAVLLAEAHGLVFRPCPVAIAHTRLSLIFPRRFEADQGHAWLRRLLLTVAREAAQDPKCRELEAWGTAPLSSLPVP</sequence>
<dbReference type="InterPro" id="IPR037402">
    <property type="entry name" value="YidZ_PBP2"/>
</dbReference>
<evidence type="ECO:0000256" key="2">
    <source>
        <dbReference type="ARBA" id="ARBA00023015"/>
    </source>
</evidence>
<dbReference type="CDD" id="cd08417">
    <property type="entry name" value="PBP2_Nitroaromatics_like"/>
    <property type="match status" value="1"/>
</dbReference>
<keyword evidence="7" id="KW-1185">Reference proteome</keyword>
<reference evidence="6 7" key="1">
    <citation type="submission" date="2022-03" db="EMBL/GenBank/DDBJ databases">
        <title>Complete genome analysis of Roseomonas KG 17.1 : a prolific producer of plant growth promoters.</title>
        <authorList>
            <person name="Saadouli I."/>
            <person name="Najjari A."/>
            <person name="Mosbah A."/>
            <person name="Ouzari H.I."/>
        </authorList>
    </citation>
    <scope>NUCLEOTIDE SEQUENCE [LARGE SCALE GENOMIC DNA]</scope>
    <source>
        <strain evidence="6 7">KG17-1</strain>
    </source>
</reference>
<protein>
    <submittedName>
        <fullName evidence="6">LysR family transcriptional regulator</fullName>
    </submittedName>
</protein>
<organism evidence="6 7">
    <name type="scientific">Teichococcus vastitatis</name>
    <dbReference type="NCBI Taxonomy" id="2307076"/>
    <lineage>
        <taxon>Bacteria</taxon>
        <taxon>Pseudomonadati</taxon>
        <taxon>Pseudomonadota</taxon>
        <taxon>Alphaproteobacteria</taxon>
        <taxon>Acetobacterales</taxon>
        <taxon>Roseomonadaceae</taxon>
        <taxon>Roseomonas</taxon>
    </lineage>
</organism>
<name>A0ABS9WCZ1_9PROT</name>
<evidence type="ECO:0000313" key="7">
    <source>
        <dbReference type="Proteomes" id="UP001201985"/>
    </source>
</evidence>
<accession>A0ABS9WCZ1</accession>
<comment type="caution">
    <text evidence="6">The sequence shown here is derived from an EMBL/GenBank/DDBJ whole genome shotgun (WGS) entry which is preliminary data.</text>
</comment>
<evidence type="ECO:0000313" key="6">
    <source>
        <dbReference type="EMBL" id="MCI0756504.1"/>
    </source>
</evidence>
<proteinExistence type="inferred from homology"/>
<feature type="domain" description="HTH lysR-type" evidence="5">
    <location>
        <begin position="7"/>
        <end position="64"/>
    </location>
</feature>
<dbReference type="RefSeq" id="WP_120009777.1">
    <property type="nucleotide sequence ID" value="NZ_JALBUU010000125.1"/>
</dbReference>
<dbReference type="InterPro" id="IPR050389">
    <property type="entry name" value="LysR-type_TF"/>
</dbReference>
<dbReference type="Gene3D" id="3.40.190.10">
    <property type="entry name" value="Periplasmic binding protein-like II"/>
    <property type="match status" value="2"/>
</dbReference>
<dbReference type="SUPFAM" id="SSF53850">
    <property type="entry name" value="Periplasmic binding protein-like II"/>
    <property type="match status" value="1"/>
</dbReference>
<keyword evidence="4" id="KW-0804">Transcription</keyword>
<dbReference type="InterPro" id="IPR036390">
    <property type="entry name" value="WH_DNA-bd_sf"/>
</dbReference>
<dbReference type="InterPro" id="IPR000847">
    <property type="entry name" value="LysR_HTH_N"/>
</dbReference>